<dbReference type="GO" id="GO:0005741">
    <property type="term" value="C:mitochondrial outer membrane"/>
    <property type="evidence" value="ECO:0007669"/>
    <property type="project" value="TreeGrafter"/>
</dbReference>
<dbReference type="EMBL" id="AZBU02000004">
    <property type="protein sequence ID" value="TKR80063.1"/>
    <property type="molecule type" value="Genomic_DNA"/>
</dbReference>
<dbReference type="GO" id="GO:0000422">
    <property type="term" value="P:autophagy of mitochondrion"/>
    <property type="evidence" value="ECO:0007669"/>
    <property type="project" value="TreeGrafter"/>
</dbReference>
<dbReference type="CDD" id="cd12212">
    <property type="entry name" value="Fis1"/>
    <property type="match status" value="1"/>
</dbReference>
<evidence type="ECO:0000256" key="1">
    <source>
        <dbReference type="SAM" id="Phobius"/>
    </source>
</evidence>
<comment type="caution">
    <text evidence="2">The sequence shown here is derived from an EMBL/GenBank/DDBJ whole genome shotgun (WGS) entry which is preliminary data.</text>
</comment>
<sequence>MAVFQFAHALIRSNRSDVKTGIALLEGLLRRDAEDVPKRDCVFYLAVAHTRSKDYDRALEYVKILASAEQGNRQAQELQSLIERRMNKDGMMGMAILGGGAAAVLGGALIAALLAKK</sequence>
<keyword evidence="3" id="KW-1185">Reference proteome</keyword>
<feature type="transmembrane region" description="Helical" evidence="1">
    <location>
        <begin position="94"/>
        <end position="115"/>
    </location>
</feature>
<reference evidence="2 3" key="2">
    <citation type="journal article" date="2019" name="G3 (Bethesda)">
        <title>Hybrid Assembly of the Genome of the Entomopathogenic Nematode Steinernema carpocapsae Identifies the X-Chromosome.</title>
        <authorList>
            <person name="Serra L."/>
            <person name="Macchietto M."/>
            <person name="Macias-Munoz A."/>
            <person name="McGill C.J."/>
            <person name="Rodriguez I.M."/>
            <person name="Rodriguez B."/>
            <person name="Murad R."/>
            <person name="Mortazavi A."/>
        </authorList>
    </citation>
    <scope>NUCLEOTIDE SEQUENCE [LARGE SCALE GENOMIC DNA]</scope>
    <source>
        <strain evidence="2 3">ALL</strain>
    </source>
</reference>
<dbReference type="InterPro" id="IPR011990">
    <property type="entry name" value="TPR-like_helical_dom_sf"/>
</dbReference>
<dbReference type="InterPro" id="IPR028061">
    <property type="entry name" value="Fis1_TPR_C"/>
</dbReference>
<keyword evidence="1" id="KW-0472">Membrane</keyword>
<dbReference type="PANTHER" id="PTHR13247">
    <property type="entry name" value="TETRATRICOPEPTIDE REPEAT PROTEIN 11 TPR REPEAT PROTEIN 11"/>
    <property type="match status" value="1"/>
</dbReference>
<dbReference type="GO" id="GO:0000266">
    <property type="term" value="P:mitochondrial fission"/>
    <property type="evidence" value="ECO:0007669"/>
    <property type="project" value="InterPro"/>
</dbReference>
<dbReference type="OrthoDB" id="421154at2759"/>
<protein>
    <recommendedName>
        <fullName evidence="4">Mitochondrial fission 1 protein</fullName>
    </recommendedName>
</protein>
<dbReference type="STRING" id="34508.A0A4U5NC58"/>
<organism evidence="2 3">
    <name type="scientific">Steinernema carpocapsae</name>
    <name type="common">Entomopathogenic nematode</name>
    <dbReference type="NCBI Taxonomy" id="34508"/>
    <lineage>
        <taxon>Eukaryota</taxon>
        <taxon>Metazoa</taxon>
        <taxon>Ecdysozoa</taxon>
        <taxon>Nematoda</taxon>
        <taxon>Chromadorea</taxon>
        <taxon>Rhabditida</taxon>
        <taxon>Tylenchina</taxon>
        <taxon>Panagrolaimomorpha</taxon>
        <taxon>Strongyloidoidea</taxon>
        <taxon>Steinernematidae</taxon>
        <taxon>Steinernema</taxon>
    </lineage>
</organism>
<dbReference type="Gene3D" id="1.25.40.10">
    <property type="entry name" value="Tetratricopeptide repeat domain"/>
    <property type="match status" value="1"/>
</dbReference>
<evidence type="ECO:0000313" key="2">
    <source>
        <dbReference type="EMBL" id="TKR80063.1"/>
    </source>
</evidence>
<accession>A0A4U5NC58</accession>
<dbReference type="AlphaFoldDB" id="A0A4U5NC58"/>
<dbReference type="InterPro" id="IPR033745">
    <property type="entry name" value="Fis1_cytosol"/>
</dbReference>
<evidence type="ECO:0008006" key="4">
    <source>
        <dbReference type="Google" id="ProtNLM"/>
    </source>
</evidence>
<proteinExistence type="predicted"/>
<name>A0A4U5NC58_STECR</name>
<dbReference type="GO" id="GO:0043653">
    <property type="term" value="P:mitochondrial fragmentation involved in apoptotic process"/>
    <property type="evidence" value="ECO:0007669"/>
    <property type="project" value="TreeGrafter"/>
</dbReference>
<dbReference type="PANTHER" id="PTHR13247:SF0">
    <property type="entry name" value="MITOCHONDRIAL FISSION 1 PROTEIN"/>
    <property type="match status" value="1"/>
</dbReference>
<gene>
    <name evidence="2" type="ORF">L596_014194</name>
</gene>
<dbReference type="Proteomes" id="UP000298663">
    <property type="component" value="Unassembled WGS sequence"/>
</dbReference>
<dbReference type="InterPro" id="IPR016543">
    <property type="entry name" value="Fis1"/>
</dbReference>
<keyword evidence="1" id="KW-1133">Transmembrane helix</keyword>
<dbReference type="Pfam" id="PF14853">
    <property type="entry name" value="Fis1_TPR_C"/>
    <property type="match status" value="1"/>
</dbReference>
<evidence type="ECO:0000313" key="3">
    <source>
        <dbReference type="Proteomes" id="UP000298663"/>
    </source>
</evidence>
<dbReference type="SUPFAM" id="SSF48452">
    <property type="entry name" value="TPR-like"/>
    <property type="match status" value="1"/>
</dbReference>
<reference evidence="2 3" key="1">
    <citation type="journal article" date="2015" name="Genome Biol.">
        <title>Comparative genomics of Steinernema reveals deeply conserved gene regulatory networks.</title>
        <authorList>
            <person name="Dillman A.R."/>
            <person name="Macchietto M."/>
            <person name="Porter C.F."/>
            <person name="Rogers A."/>
            <person name="Williams B."/>
            <person name="Antoshechkin I."/>
            <person name="Lee M.M."/>
            <person name="Goodwin Z."/>
            <person name="Lu X."/>
            <person name="Lewis E.E."/>
            <person name="Goodrich-Blair H."/>
            <person name="Stock S.P."/>
            <person name="Adams B.J."/>
            <person name="Sternberg P.W."/>
            <person name="Mortazavi A."/>
        </authorList>
    </citation>
    <scope>NUCLEOTIDE SEQUENCE [LARGE SCALE GENOMIC DNA]</scope>
    <source>
        <strain evidence="2 3">ALL</strain>
    </source>
</reference>
<dbReference type="GO" id="GO:0005778">
    <property type="term" value="C:peroxisomal membrane"/>
    <property type="evidence" value="ECO:0007669"/>
    <property type="project" value="TreeGrafter"/>
</dbReference>
<dbReference type="GO" id="GO:0016559">
    <property type="term" value="P:peroxisome fission"/>
    <property type="evidence" value="ECO:0007669"/>
    <property type="project" value="TreeGrafter"/>
</dbReference>
<keyword evidence="1" id="KW-0812">Transmembrane</keyword>